<evidence type="ECO:0000313" key="8">
    <source>
        <dbReference type="Proteomes" id="UP000190188"/>
    </source>
</evidence>
<dbReference type="PANTHER" id="PTHR43624:SF2">
    <property type="entry name" value="ELECTRON TRANSFER FLAVOPROTEIN-QUINONE OXIDOREDUCTASE YDIS-RELATED"/>
    <property type="match status" value="1"/>
</dbReference>
<dbReference type="RefSeq" id="WP_078500774.1">
    <property type="nucleotide sequence ID" value="NZ_MSZX01000008.1"/>
</dbReference>
<evidence type="ECO:0000256" key="3">
    <source>
        <dbReference type="ARBA" id="ARBA00022630"/>
    </source>
</evidence>
<dbReference type="Gene3D" id="3.50.50.60">
    <property type="entry name" value="FAD/NAD(P)-binding domain"/>
    <property type="match status" value="1"/>
</dbReference>
<dbReference type="STRING" id="1324314.BVG16_19610"/>
<keyword evidence="5" id="KW-0560">Oxidoreductase</keyword>
<dbReference type="InterPro" id="IPR059103">
    <property type="entry name" value="FixC-like_C"/>
</dbReference>
<organism evidence="7 8">
    <name type="scientific">Paenibacillus selenitireducens</name>
    <dbReference type="NCBI Taxonomy" id="1324314"/>
    <lineage>
        <taxon>Bacteria</taxon>
        <taxon>Bacillati</taxon>
        <taxon>Bacillota</taxon>
        <taxon>Bacilli</taxon>
        <taxon>Bacillales</taxon>
        <taxon>Paenibacillaceae</taxon>
        <taxon>Paenibacillus</taxon>
    </lineage>
</organism>
<dbReference type="AlphaFoldDB" id="A0A1T2X6Q1"/>
<proteinExistence type="inferred from homology"/>
<evidence type="ECO:0000259" key="6">
    <source>
        <dbReference type="Pfam" id="PF26311"/>
    </source>
</evidence>
<evidence type="ECO:0000256" key="1">
    <source>
        <dbReference type="ARBA" id="ARBA00001974"/>
    </source>
</evidence>
<dbReference type="SUPFAM" id="SSF54373">
    <property type="entry name" value="FAD-linked reductases, C-terminal domain"/>
    <property type="match status" value="1"/>
</dbReference>
<dbReference type="InterPro" id="IPR039651">
    <property type="entry name" value="FixC-like"/>
</dbReference>
<dbReference type="PANTHER" id="PTHR43624">
    <property type="entry name" value="ELECTRON TRANSFER FLAVOPROTEIN-QUINONE OXIDOREDUCTASE YDIS-RELATED"/>
    <property type="match status" value="1"/>
</dbReference>
<reference evidence="7 8" key="1">
    <citation type="submission" date="2017-01" db="EMBL/GenBank/DDBJ databases">
        <title>Genome analysis of Paenibacillus selenitrireducens ES3-24.</title>
        <authorList>
            <person name="Xu D."/>
            <person name="Yao R."/>
            <person name="Zheng S."/>
        </authorList>
    </citation>
    <scope>NUCLEOTIDE SEQUENCE [LARGE SCALE GENOMIC DNA]</scope>
    <source>
        <strain evidence="7 8">ES3-24</strain>
    </source>
</reference>
<keyword evidence="8" id="KW-1185">Reference proteome</keyword>
<name>A0A1T2X6Q1_9BACL</name>
<keyword evidence="3" id="KW-0285">Flavoprotein</keyword>
<dbReference type="Proteomes" id="UP000190188">
    <property type="component" value="Unassembled WGS sequence"/>
</dbReference>
<dbReference type="Pfam" id="PF12831">
    <property type="entry name" value="FAD_oxidored"/>
    <property type="match status" value="1"/>
</dbReference>
<evidence type="ECO:0000256" key="4">
    <source>
        <dbReference type="ARBA" id="ARBA00022827"/>
    </source>
</evidence>
<dbReference type="OrthoDB" id="9806565at2"/>
<dbReference type="PROSITE" id="PS51257">
    <property type="entry name" value="PROKAR_LIPOPROTEIN"/>
    <property type="match status" value="1"/>
</dbReference>
<evidence type="ECO:0000256" key="2">
    <source>
        <dbReference type="ARBA" id="ARBA00006796"/>
    </source>
</evidence>
<dbReference type="PRINTS" id="PR00420">
    <property type="entry name" value="RNGMNOXGNASE"/>
</dbReference>
<dbReference type="InterPro" id="IPR036188">
    <property type="entry name" value="FAD/NAD-bd_sf"/>
</dbReference>
<evidence type="ECO:0000256" key="5">
    <source>
        <dbReference type="ARBA" id="ARBA00023002"/>
    </source>
</evidence>
<comment type="similarity">
    <text evidence="2">Belongs to the ETF-QO/FixC family.</text>
</comment>
<dbReference type="EMBL" id="MSZX01000008">
    <property type="protein sequence ID" value="OPA75554.1"/>
    <property type="molecule type" value="Genomic_DNA"/>
</dbReference>
<dbReference type="SUPFAM" id="SSF51905">
    <property type="entry name" value="FAD/NAD(P)-binding domain"/>
    <property type="match status" value="1"/>
</dbReference>
<comment type="caution">
    <text evidence="7">The sequence shown here is derived from an EMBL/GenBank/DDBJ whole genome shotgun (WGS) entry which is preliminary data.</text>
</comment>
<gene>
    <name evidence="7" type="ORF">BVG16_19610</name>
</gene>
<sequence length="431" mass="48190">MAEKFDVIVVGAGPAGTACAYTLAKNNVSVLLLERGEYPGSKNVMGGVLYRKMMEDIIPGFYKEAPIERPIVEQRFMMLDKESAATFSYKGMEWGKEPYNNFTVLRAKFDQWFADKAVEQGAVLVNETVALACIVENGRVVGVRTDRPEGDIYANVVVLADGVNSLLAKSLGFHKEFKPDEVALAVMEVLKLDKRIIEDRFNLEGDQGCTIEIFGDSTKGILGTAWLYTNKDSLNIGVGTMLSGLIKHKLKPYELLEYVKTHPMIRPYLQGTDQQEYLAHLIPEGGYRSMPRIVGDGVLVVGDAAQLVNAIHREGSNMAMTSGVVAAETIIEAIAAGDFTEKTLDVYKRRLLDSFVGEDLKKYKDATHHFEKYPHYFEQYIPMLNRAASQMFTVDGTSKREKQRKIWQGIGTAGEKMKIARDLFQAWRVMK</sequence>
<dbReference type="GO" id="GO:0016491">
    <property type="term" value="F:oxidoreductase activity"/>
    <property type="evidence" value="ECO:0007669"/>
    <property type="project" value="UniProtKB-KW"/>
</dbReference>
<evidence type="ECO:0000313" key="7">
    <source>
        <dbReference type="EMBL" id="OPA75554.1"/>
    </source>
</evidence>
<dbReference type="Pfam" id="PF26311">
    <property type="entry name" value="ETF-QO_FixC_C"/>
    <property type="match status" value="1"/>
</dbReference>
<comment type="cofactor">
    <cofactor evidence="1">
        <name>FAD</name>
        <dbReference type="ChEBI" id="CHEBI:57692"/>
    </cofactor>
</comment>
<accession>A0A1T2X6Q1</accession>
<feature type="domain" description="FixC-like C-terminal" evidence="6">
    <location>
        <begin position="367"/>
        <end position="431"/>
    </location>
</feature>
<keyword evidence="4" id="KW-0274">FAD</keyword>
<protein>
    <submittedName>
        <fullName evidence="7">Nitrogen fixation protein FixC</fullName>
    </submittedName>
</protein>